<dbReference type="AlphaFoldDB" id="A0AA97HP97"/>
<reference evidence="3" key="1">
    <citation type="submission" date="2024-06" db="EMBL/GenBank/DDBJ databases">
        <title>Hwangdonia haimaensis gen. nov., sp. nov., a member of the family Flavobacteriaceae isolated from the haima cold seep.</title>
        <authorList>
            <person name="Li J."/>
        </authorList>
    </citation>
    <scope>NUCLEOTIDE SEQUENCE [LARGE SCALE GENOMIC DNA]</scope>
    <source>
        <strain evidence="3">SCSIO 19198</strain>
    </source>
</reference>
<dbReference type="KEGG" id="hws:RNZ46_10410"/>
<proteinExistence type="predicted"/>
<protein>
    <submittedName>
        <fullName evidence="2">Uncharacterized protein</fullName>
    </submittedName>
</protein>
<dbReference type="Proteomes" id="UP001302486">
    <property type="component" value="Chromosome"/>
</dbReference>
<keyword evidence="1" id="KW-0812">Transmembrane</keyword>
<keyword evidence="1" id="KW-0472">Membrane</keyword>
<organism evidence="2 3">
    <name type="scientific">Hwangdonia lutea</name>
    <dbReference type="NCBI Taxonomy" id="3075823"/>
    <lineage>
        <taxon>Bacteria</taxon>
        <taxon>Pseudomonadati</taxon>
        <taxon>Bacteroidota</taxon>
        <taxon>Flavobacteriia</taxon>
        <taxon>Flavobacteriales</taxon>
        <taxon>Flavobacteriaceae</taxon>
        <taxon>Hwangdonia</taxon>
    </lineage>
</organism>
<feature type="transmembrane region" description="Helical" evidence="1">
    <location>
        <begin position="12"/>
        <end position="30"/>
    </location>
</feature>
<keyword evidence="1" id="KW-1133">Transmembrane helix</keyword>
<evidence type="ECO:0000313" key="3">
    <source>
        <dbReference type="Proteomes" id="UP001302486"/>
    </source>
</evidence>
<accession>A0AA97HP97</accession>
<name>A0AA97HP97_9FLAO</name>
<evidence type="ECO:0000313" key="2">
    <source>
        <dbReference type="EMBL" id="WOD42407.1"/>
    </source>
</evidence>
<sequence length="216" mass="25709">MKKRKAHINWLNHGLEFLVVIIGILIAFQLNQCSTENEQNKTVDIHLKQIIDEAKFNKASLKSALTHGELNIAKFDTIFSLLNDDKGYEKINRLSIELLNLGGVYFRKNSFQTLTESGDIRFIKEFNVKKRIVNLYEYYKWVESFDEISRSLYMQDYYPYVKNNFDLTTAQKQDKEIYQNKLFKNILASYKRTSENRIQKYRDCIKEIDKYLKNTK</sequence>
<evidence type="ECO:0000256" key="1">
    <source>
        <dbReference type="SAM" id="Phobius"/>
    </source>
</evidence>
<dbReference type="RefSeq" id="WP_316982140.1">
    <property type="nucleotide sequence ID" value="NZ_CP136521.1"/>
</dbReference>
<gene>
    <name evidence="2" type="ORF">RNZ46_10410</name>
</gene>
<keyword evidence="3" id="KW-1185">Reference proteome</keyword>
<dbReference type="EMBL" id="CP136521">
    <property type="protein sequence ID" value="WOD42407.1"/>
    <property type="molecule type" value="Genomic_DNA"/>
</dbReference>